<dbReference type="PANTHER" id="PTHR23313">
    <property type="entry name" value="TSEC1-RELATED"/>
    <property type="match status" value="1"/>
</dbReference>
<sequence>MSSRASSSNARPPSGISQTSGKKTPNRPPSGGGRPPSGKTKNVTQHLLSKEEEYMRLNAELEVRTASLIKEAEEVMHDQDEYLSRQTPSTYDLDLGVDLAEDLLPLTLNPPKDKLPSAGAKTKINATTSRPTSKTKKPSARPKSKTTDRPRTTTPATSSRSASAASHTPETNNILQERINLATVISNMEDEAHDDSYTSNLNNDVLPAGAEDMGSEATIRFLKAKLRVMQEEMDRISAAFAKKEESITESEKKVKELSEEQGRLQKTNSALQSQIDKYKKLYEESKQKSDGLEQQLNATRKELDGLQRDQKAASSNKNVVEVRLNRALEETEKYKTALQKAKTQSKDSSEQERRRVEQLMAENKRLEKQKNELMAGFKKQMKLVDVLKRQKMHIEAAKLLQFTEEEFVKALDWGN</sequence>
<dbReference type="SUPFAM" id="SSF57997">
    <property type="entry name" value="Tropomyosin"/>
    <property type="match status" value="1"/>
</dbReference>
<dbReference type="eggNOG" id="ENOG502QPKV">
    <property type="taxonomic scope" value="Eukaryota"/>
</dbReference>
<dbReference type="KEGG" id="nve:5510171"/>
<evidence type="ECO:0000313" key="3">
    <source>
        <dbReference type="Proteomes" id="UP000001593"/>
    </source>
</evidence>
<feature type="region of interest" description="Disordered" evidence="1">
    <location>
        <begin position="249"/>
        <end position="270"/>
    </location>
</feature>
<evidence type="ECO:0000256" key="1">
    <source>
        <dbReference type="SAM" id="MobiDB-lite"/>
    </source>
</evidence>
<feature type="compositionally biased region" description="Low complexity" evidence="1">
    <location>
        <begin position="1"/>
        <end position="14"/>
    </location>
</feature>
<reference evidence="2 3" key="1">
    <citation type="journal article" date="2007" name="Science">
        <title>Sea anemone genome reveals ancestral eumetazoan gene repertoire and genomic organization.</title>
        <authorList>
            <person name="Putnam N.H."/>
            <person name="Srivastava M."/>
            <person name="Hellsten U."/>
            <person name="Dirks B."/>
            <person name="Chapman J."/>
            <person name="Salamov A."/>
            <person name="Terry A."/>
            <person name="Shapiro H."/>
            <person name="Lindquist E."/>
            <person name="Kapitonov V.V."/>
            <person name="Jurka J."/>
            <person name="Genikhovich G."/>
            <person name="Grigoriev I.V."/>
            <person name="Lucas S.M."/>
            <person name="Steele R.E."/>
            <person name="Finnerty J.R."/>
            <person name="Technau U."/>
            <person name="Martindale M.Q."/>
            <person name="Rokhsar D.S."/>
        </authorList>
    </citation>
    <scope>NUCLEOTIDE SEQUENCE [LARGE SCALE GENOMIC DNA]</scope>
    <source>
        <strain evidence="3">CH2 X CH6</strain>
    </source>
</reference>
<feature type="compositionally biased region" description="Basic residues" evidence="1">
    <location>
        <begin position="133"/>
        <end position="144"/>
    </location>
</feature>
<dbReference type="HOGENOM" id="CLU_059201_0_0_1"/>
<evidence type="ECO:0000313" key="2">
    <source>
        <dbReference type="EMBL" id="EDO38569.1"/>
    </source>
</evidence>
<dbReference type="AlphaFoldDB" id="A7SCF9"/>
<dbReference type="EMBL" id="DS469623">
    <property type="protein sequence ID" value="EDO38569.1"/>
    <property type="molecule type" value="Genomic_DNA"/>
</dbReference>
<protein>
    <recommendedName>
        <fullName evidence="4">Testis-expressed sequence 9 protein</fullName>
    </recommendedName>
</protein>
<dbReference type="OMA" id="ESSRNCD"/>
<dbReference type="InParanoid" id="A7SCF9"/>
<feature type="region of interest" description="Disordered" evidence="1">
    <location>
        <begin position="107"/>
        <end position="174"/>
    </location>
</feature>
<accession>A7SCF9</accession>
<feature type="compositionally biased region" description="Basic and acidic residues" evidence="1">
    <location>
        <begin position="249"/>
        <end position="263"/>
    </location>
</feature>
<dbReference type="PANTHER" id="PTHR23313:SF0">
    <property type="entry name" value="TESTIS-EXPRESSED PROTEIN 9"/>
    <property type="match status" value="1"/>
</dbReference>
<evidence type="ECO:0008006" key="4">
    <source>
        <dbReference type="Google" id="ProtNLM"/>
    </source>
</evidence>
<gene>
    <name evidence="2" type="ORF">NEMVEDRAFT_v1g168935</name>
</gene>
<proteinExistence type="predicted"/>
<dbReference type="OrthoDB" id="269872at2759"/>
<feature type="region of interest" description="Disordered" evidence="1">
    <location>
        <begin position="1"/>
        <end position="49"/>
    </location>
</feature>
<dbReference type="PhylomeDB" id="A7SCF9"/>
<keyword evidence="3" id="KW-1185">Reference proteome</keyword>
<feature type="compositionally biased region" description="Low complexity" evidence="1">
    <location>
        <begin position="152"/>
        <end position="169"/>
    </location>
</feature>
<dbReference type="Gene3D" id="1.10.287.1490">
    <property type="match status" value="1"/>
</dbReference>
<organism evidence="2 3">
    <name type="scientific">Nematostella vectensis</name>
    <name type="common">Starlet sea anemone</name>
    <dbReference type="NCBI Taxonomy" id="45351"/>
    <lineage>
        <taxon>Eukaryota</taxon>
        <taxon>Metazoa</taxon>
        <taxon>Cnidaria</taxon>
        <taxon>Anthozoa</taxon>
        <taxon>Hexacorallia</taxon>
        <taxon>Actiniaria</taxon>
        <taxon>Edwardsiidae</taxon>
        <taxon>Nematostella</taxon>
    </lineage>
</organism>
<name>A7SCF9_NEMVE</name>
<dbReference type="Proteomes" id="UP000001593">
    <property type="component" value="Unassembled WGS sequence"/>
</dbReference>